<organism evidence="6 7">
    <name type="scientific">Lates japonicus</name>
    <name type="common">Japanese lates</name>
    <dbReference type="NCBI Taxonomy" id="270547"/>
    <lineage>
        <taxon>Eukaryota</taxon>
        <taxon>Metazoa</taxon>
        <taxon>Chordata</taxon>
        <taxon>Craniata</taxon>
        <taxon>Vertebrata</taxon>
        <taxon>Euteleostomi</taxon>
        <taxon>Actinopterygii</taxon>
        <taxon>Neopterygii</taxon>
        <taxon>Teleostei</taxon>
        <taxon>Neoteleostei</taxon>
        <taxon>Acanthomorphata</taxon>
        <taxon>Carangaria</taxon>
        <taxon>Carangaria incertae sedis</taxon>
        <taxon>Centropomidae</taxon>
        <taxon>Lates</taxon>
    </lineage>
</organism>
<dbReference type="InterPro" id="IPR018499">
    <property type="entry name" value="Tetraspanin/Peripherin"/>
</dbReference>
<proteinExistence type="predicted"/>
<dbReference type="Proteomes" id="UP001279410">
    <property type="component" value="Unassembled WGS sequence"/>
</dbReference>
<dbReference type="AlphaFoldDB" id="A0AAD3MSE3"/>
<sequence length="146" mass="16175">MLVGSRMLRVPFRNLSVSWGRGSGCSNLGFHEQGHSNLLSLFVVVSLKQPARLSPLSTDFKELINFYDFMHIKAVDALGLPARCRYQGPGCLATRSQSCHDKLIELFSEKLHLIGLAALVIGIIMVFEMIFTMVLCCGIRNSPGVY</sequence>
<evidence type="ECO:0000256" key="3">
    <source>
        <dbReference type="ARBA" id="ARBA00022989"/>
    </source>
</evidence>
<reference evidence="6" key="1">
    <citation type="submission" date="2022-08" db="EMBL/GenBank/DDBJ databases">
        <title>Genome sequencing of akame (Lates japonicus).</title>
        <authorList>
            <person name="Hashiguchi Y."/>
            <person name="Takahashi H."/>
        </authorList>
    </citation>
    <scope>NUCLEOTIDE SEQUENCE</scope>
    <source>
        <strain evidence="6">Kochi</strain>
    </source>
</reference>
<evidence type="ECO:0000256" key="5">
    <source>
        <dbReference type="SAM" id="Phobius"/>
    </source>
</evidence>
<keyword evidence="2 5" id="KW-0812">Transmembrane</keyword>
<comment type="subcellular location">
    <subcellularLocation>
        <location evidence="1">Membrane</location>
        <topology evidence="1">Multi-pass membrane protein</topology>
    </subcellularLocation>
</comment>
<comment type="caution">
    <text evidence="6">The sequence shown here is derived from an EMBL/GenBank/DDBJ whole genome shotgun (WGS) entry which is preliminary data.</text>
</comment>
<evidence type="ECO:0000256" key="2">
    <source>
        <dbReference type="ARBA" id="ARBA00022692"/>
    </source>
</evidence>
<dbReference type="Pfam" id="PF00335">
    <property type="entry name" value="Tetraspanin"/>
    <property type="match status" value="1"/>
</dbReference>
<name>A0AAD3MSE3_LATJO</name>
<evidence type="ECO:0000313" key="6">
    <source>
        <dbReference type="EMBL" id="GLD58806.1"/>
    </source>
</evidence>
<evidence type="ECO:0000313" key="7">
    <source>
        <dbReference type="Proteomes" id="UP001279410"/>
    </source>
</evidence>
<dbReference type="EMBL" id="BRZM01000035">
    <property type="protein sequence ID" value="GLD58806.1"/>
    <property type="molecule type" value="Genomic_DNA"/>
</dbReference>
<dbReference type="GO" id="GO:0016020">
    <property type="term" value="C:membrane"/>
    <property type="evidence" value="ECO:0007669"/>
    <property type="project" value="UniProtKB-SubCell"/>
</dbReference>
<keyword evidence="4 5" id="KW-0472">Membrane</keyword>
<evidence type="ECO:0000256" key="4">
    <source>
        <dbReference type="ARBA" id="ARBA00023136"/>
    </source>
</evidence>
<feature type="transmembrane region" description="Helical" evidence="5">
    <location>
        <begin position="111"/>
        <end position="135"/>
    </location>
</feature>
<gene>
    <name evidence="6" type="ORF">AKAME5_001089000</name>
</gene>
<protein>
    <submittedName>
        <fullName evidence="6">CD81 antigen-like protein</fullName>
    </submittedName>
</protein>
<accession>A0AAD3MSE3</accession>
<evidence type="ECO:0000256" key="1">
    <source>
        <dbReference type="ARBA" id="ARBA00004141"/>
    </source>
</evidence>
<keyword evidence="3 5" id="KW-1133">Transmembrane helix</keyword>
<keyword evidence="7" id="KW-1185">Reference proteome</keyword>